<sequence length="129" mass="13944">MGLVPLRHLILQRAGLDNGVVKPLALQCQSIYSSFPIIAVRHGTAALKNQAHKGMCFCIRKSQRLLCFICFEHFLRNEIGAGLARVGTVLAAQAPRILPCRSAFTMTGGTRSTDQMAVGAQSPCLCKTC</sequence>
<comment type="caution">
    <text evidence="1">The sequence shown here is derived from an EMBL/GenBank/DDBJ whole genome shotgun (WGS) entry which is preliminary data.</text>
</comment>
<evidence type="ECO:0000313" key="1">
    <source>
        <dbReference type="EMBL" id="KAH1165805.1"/>
    </source>
</evidence>
<organism evidence="1 2">
    <name type="scientific">Mauremys mutica</name>
    <name type="common">yellowpond turtle</name>
    <dbReference type="NCBI Taxonomy" id="74926"/>
    <lineage>
        <taxon>Eukaryota</taxon>
        <taxon>Metazoa</taxon>
        <taxon>Chordata</taxon>
        <taxon>Craniata</taxon>
        <taxon>Vertebrata</taxon>
        <taxon>Euteleostomi</taxon>
        <taxon>Archelosauria</taxon>
        <taxon>Testudinata</taxon>
        <taxon>Testudines</taxon>
        <taxon>Cryptodira</taxon>
        <taxon>Durocryptodira</taxon>
        <taxon>Testudinoidea</taxon>
        <taxon>Geoemydidae</taxon>
        <taxon>Geoemydinae</taxon>
        <taxon>Mauremys</taxon>
    </lineage>
</organism>
<dbReference type="Proteomes" id="UP000827986">
    <property type="component" value="Unassembled WGS sequence"/>
</dbReference>
<dbReference type="AlphaFoldDB" id="A0A9D3WSB5"/>
<proteinExistence type="predicted"/>
<gene>
    <name evidence="1" type="ORF">KIL84_023364</name>
</gene>
<name>A0A9D3WSB5_9SAUR</name>
<reference evidence="1" key="1">
    <citation type="submission" date="2021-09" db="EMBL/GenBank/DDBJ databases">
        <title>The genome of Mauremys mutica provides insights into the evolution of semi-aquatic lifestyle.</title>
        <authorList>
            <person name="Gong S."/>
            <person name="Gao Y."/>
        </authorList>
    </citation>
    <scope>NUCLEOTIDE SEQUENCE</scope>
    <source>
        <strain evidence="1">MM-2020</strain>
        <tissue evidence="1">Muscle</tissue>
    </source>
</reference>
<dbReference type="EMBL" id="JAHDVG010000488">
    <property type="protein sequence ID" value="KAH1165805.1"/>
    <property type="molecule type" value="Genomic_DNA"/>
</dbReference>
<accession>A0A9D3WSB5</accession>
<evidence type="ECO:0000313" key="2">
    <source>
        <dbReference type="Proteomes" id="UP000827986"/>
    </source>
</evidence>
<protein>
    <submittedName>
        <fullName evidence="1">Uncharacterized protein</fullName>
    </submittedName>
</protein>
<keyword evidence="2" id="KW-1185">Reference proteome</keyword>